<proteinExistence type="predicted"/>
<keyword evidence="1" id="KW-0812">Transmembrane</keyword>
<organism evidence="2 3">
    <name type="scientific">Macrophomina phaseolina</name>
    <dbReference type="NCBI Taxonomy" id="35725"/>
    <lineage>
        <taxon>Eukaryota</taxon>
        <taxon>Fungi</taxon>
        <taxon>Dikarya</taxon>
        <taxon>Ascomycota</taxon>
        <taxon>Pezizomycotina</taxon>
        <taxon>Dothideomycetes</taxon>
        <taxon>Dothideomycetes incertae sedis</taxon>
        <taxon>Botryosphaeriales</taxon>
        <taxon>Botryosphaeriaceae</taxon>
        <taxon>Macrophomina</taxon>
    </lineage>
</organism>
<reference evidence="2 3" key="1">
    <citation type="journal article" date="2021" name="Nat. Commun.">
        <title>Genetic determinants of endophytism in the Arabidopsis root mycobiome.</title>
        <authorList>
            <person name="Mesny F."/>
            <person name="Miyauchi S."/>
            <person name="Thiergart T."/>
            <person name="Pickel B."/>
            <person name="Atanasova L."/>
            <person name="Karlsson M."/>
            <person name="Huettel B."/>
            <person name="Barry K.W."/>
            <person name="Haridas S."/>
            <person name="Chen C."/>
            <person name="Bauer D."/>
            <person name="Andreopoulos W."/>
            <person name="Pangilinan J."/>
            <person name="LaButti K."/>
            <person name="Riley R."/>
            <person name="Lipzen A."/>
            <person name="Clum A."/>
            <person name="Drula E."/>
            <person name="Henrissat B."/>
            <person name="Kohler A."/>
            <person name="Grigoriev I.V."/>
            <person name="Martin F.M."/>
            <person name="Hacquard S."/>
        </authorList>
    </citation>
    <scope>NUCLEOTIDE SEQUENCE [LARGE SCALE GENOMIC DNA]</scope>
    <source>
        <strain evidence="2 3">MPI-SDFR-AT-0080</strain>
    </source>
</reference>
<evidence type="ECO:0000256" key="1">
    <source>
        <dbReference type="SAM" id="Phobius"/>
    </source>
</evidence>
<dbReference type="Proteomes" id="UP000774617">
    <property type="component" value="Unassembled WGS sequence"/>
</dbReference>
<keyword evidence="1" id="KW-1133">Transmembrane helix</keyword>
<sequence length="190" mass="21437">MVRTCPANRQNEVPKEITVTPRRKGQAQAWGDVRQIQEKMPACWRRKRSMRPTMPIRDADYLREAVGQRDYFVAPSGPSIHSSRRSGEKKSSSFHPHIAWPRIAMDFSPCPADGALADRLSCAASLLVENKSEYLGPLLEQGYVLVWIAICTVIVHWIVKKVTPPENDAESWNGFVKSTYGDERDQAGKT</sequence>
<keyword evidence="1" id="KW-0472">Membrane</keyword>
<protein>
    <submittedName>
        <fullName evidence="2">Uncharacterized protein</fullName>
    </submittedName>
</protein>
<comment type="caution">
    <text evidence="2">The sequence shown here is derived from an EMBL/GenBank/DDBJ whole genome shotgun (WGS) entry which is preliminary data.</text>
</comment>
<keyword evidence="3" id="KW-1185">Reference proteome</keyword>
<gene>
    <name evidence="2" type="ORF">B0J12DRAFT_213980</name>
</gene>
<evidence type="ECO:0000313" key="3">
    <source>
        <dbReference type="Proteomes" id="UP000774617"/>
    </source>
</evidence>
<evidence type="ECO:0000313" key="2">
    <source>
        <dbReference type="EMBL" id="KAH7042107.1"/>
    </source>
</evidence>
<dbReference type="EMBL" id="JAGTJR010000027">
    <property type="protein sequence ID" value="KAH7042107.1"/>
    <property type="molecule type" value="Genomic_DNA"/>
</dbReference>
<name>A0ABQ8G1I0_9PEZI</name>
<feature type="transmembrane region" description="Helical" evidence="1">
    <location>
        <begin position="142"/>
        <end position="159"/>
    </location>
</feature>
<accession>A0ABQ8G1I0</accession>